<feature type="signal peptide" evidence="1">
    <location>
        <begin position="1"/>
        <end position="22"/>
    </location>
</feature>
<accession>A0ABT3BG79</accession>
<evidence type="ECO:0000313" key="2">
    <source>
        <dbReference type="EMBL" id="MCV3272584.1"/>
    </source>
</evidence>
<dbReference type="Proteomes" id="UP001208690">
    <property type="component" value="Unassembled WGS sequence"/>
</dbReference>
<protein>
    <recommendedName>
        <fullName evidence="4">Excinuclease ABC subunit A</fullName>
    </recommendedName>
</protein>
<dbReference type="EMBL" id="JALIEB010000009">
    <property type="protein sequence ID" value="MCV3272584.1"/>
    <property type="molecule type" value="Genomic_DNA"/>
</dbReference>
<keyword evidence="3" id="KW-1185">Reference proteome</keyword>
<evidence type="ECO:0000256" key="1">
    <source>
        <dbReference type="SAM" id="SignalP"/>
    </source>
</evidence>
<keyword evidence="1" id="KW-0732">Signal</keyword>
<name>A0ABT3BG79_9RHOB</name>
<comment type="caution">
    <text evidence="2">The sequence shown here is derived from an EMBL/GenBank/DDBJ whole genome shotgun (WGS) entry which is preliminary data.</text>
</comment>
<feature type="chain" id="PRO_5046625598" description="Excinuclease ABC subunit A" evidence="1">
    <location>
        <begin position="23"/>
        <end position="136"/>
    </location>
</feature>
<dbReference type="RefSeq" id="WP_263844903.1">
    <property type="nucleotide sequence ID" value="NZ_JALIEB010000009.1"/>
</dbReference>
<sequence>MKHVLGVLLAVAGLAAATPIRAAETVYDCTASFNTTRGFIAPRIVFFVDAQRGTVRVLDGIIQAVNGGPVEGSLKARSEKVHRIDWRVSNVATEAGALNITYRANLNHAAQTYTMEARIGGYDNDARGQGSCKVAR</sequence>
<reference evidence="2 3" key="1">
    <citation type="submission" date="2022-04" db="EMBL/GenBank/DDBJ databases">
        <title>Roseobacter sp. WL0113 is a bacterium isolated from neritic sediment.</title>
        <authorList>
            <person name="Wang L."/>
            <person name="He W."/>
            <person name="Zhang D.-F."/>
        </authorList>
    </citation>
    <scope>NUCLEOTIDE SEQUENCE [LARGE SCALE GENOMIC DNA]</scope>
    <source>
        <strain evidence="2 3">WL0113</strain>
    </source>
</reference>
<evidence type="ECO:0000313" key="3">
    <source>
        <dbReference type="Proteomes" id="UP001208690"/>
    </source>
</evidence>
<gene>
    <name evidence="2" type="ORF">MUB52_14190</name>
</gene>
<evidence type="ECO:0008006" key="4">
    <source>
        <dbReference type="Google" id="ProtNLM"/>
    </source>
</evidence>
<proteinExistence type="predicted"/>
<organism evidence="2 3">
    <name type="scientific">Roseobacter sinensis</name>
    <dbReference type="NCBI Taxonomy" id="2931391"/>
    <lineage>
        <taxon>Bacteria</taxon>
        <taxon>Pseudomonadati</taxon>
        <taxon>Pseudomonadota</taxon>
        <taxon>Alphaproteobacteria</taxon>
        <taxon>Rhodobacterales</taxon>
        <taxon>Roseobacteraceae</taxon>
        <taxon>Roseobacter</taxon>
    </lineage>
</organism>